<evidence type="ECO:0000256" key="1">
    <source>
        <dbReference type="SAM" id="MobiDB-lite"/>
    </source>
</evidence>
<dbReference type="AlphaFoldDB" id="A0A8E2F9F4"/>
<evidence type="ECO:0000313" key="3">
    <source>
        <dbReference type="Proteomes" id="UP000250140"/>
    </source>
</evidence>
<keyword evidence="3" id="KW-1185">Reference proteome</keyword>
<reference evidence="2 3" key="1">
    <citation type="journal article" date="2016" name="Nat. Commun.">
        <title>Ectomycorrhizal ecology is imprinted in the genome of the dominant symbiotic fungus Cenococcum geophilum.</title>
        <authorList>
            <consortium name="DOE Joint Genome Institute"/>
            <person name="Peter M."/>
            <person name="Kohler A."/>
            <person name="Ohm R.A."/>
            <person name="Kuo A."/>
            <person name="Krutzmann J."/>
            <person name="Morin E."/>
            <person name="Arend M."/>
            <person name="Barry K.W."/>
            <person name="Binder M."/>
            <person name="Choi C."/>
            <person name="Clum A."/>
            <person name="Copeland A."/>
            <person name="Grisel N."/>
            <person name="Haridas S."/>
            <person name="Kipfer T."/>
            <person name="LaButti K."/>
            <person name="Lindquist E."/>
            <person name="Lipzen A."/>
            <person name="Maire R."/>
            <person name="Meier B."/>
            <person name="Mihaltcheva S."/>
            <person name="Molinier V."/>
            <person name="Murat C."/>
            <person name="Poggeler S."/>
            <person name="Quandt C.A."/>
            <person name="Sperisen C."/>
            <person name="Tritt A."/>
            <person name="Tisserant E."/>
            <person name="Crous P.W."/>
            <person name="Henrissat B."/>
            <person name="Nehls U."/>
            <person name="Egli S."/>
            <person name="Spatafora J.W."/>
            <person name="Grigoriev I.V."/>
            <person name="Martin F.M."/>
        </authorList>
    </citation>
    <scope>NUCLEOTIDE SEQUENCE [LARGE SCALE GENOMIC DNA]</scope>
    <source>
        <strain evidence="2 3">CBS 207.34</strain>
    </source>
</reference>
<feature type="region of interest" description="Disordered" evidence="1">
    <location>
        <begin position="1"/>
        <end position="22"/>
    </location>
</feature>
<protein>
    <submittedName>
        <fullName evidence="2">Uncharacterized protein</fullName>
    </submittedName>
</protein>
<gene>
    <name evidence="2" type="ORF">AOQ84DRAFT_129412</name>
</gene>
<sequence length="61" mass="6429">MQSGLDKVEPWQKLNEAAGGGQAALDTSLDNVDGLLSQGEPQLFCLARAMCAHGRQNCRAG</sequence>
<dbReference type="Proteomes" id="UP000250140">
    <property type="component" value="Unassembled WGS sequence"/>
</dbReference>
<dbReference type="EMBL" id="KV748792">
    <property type="protein sequence ID" value="OCL13036.1"/>
    <property type="molecule type" value="Genomic_DNA"/>
</dbReference>
<accession>A0A8E2F9F4</accession>
<evidence type="ECO:0000313" key="2">
    <source>
        <dbReference type="EMBL" id="OCL13036.1"/>
    </source>
</evidence>
<feature type="compositionally biased region" description="Basic and acidic residues" evidence="1">
    <location>
        <begin position="1"/>
        <end position="10"/>
    </location>
</feature>
<proteinExistence type="predicted"/>
<organism evidence="2 3">
    <name type="scientific">Glonium stellatum</name>
    <dbReference type="NCBI Taxonomy" id="574774"/>
    <lineage>
        <taxon>Eukaryota</taxon>
        <taxon>Fungi</taxon>
        <taxon>Dikarya</taxon>
        <taxon>Ascomycota</taxon>
        <taxon>Pezizomycotina</taxon>
        <taxon>Dothideomycetes</taxon>
        <taxon>Pleosporomycetidae</taxon>
        <taxon>Gloniales</taxon>
        <taxon>Gloniaceae</taxon>
        <taxon>Glonium</taxon>
    </lineage>
</organism>
<name>A0A8E2F9F4_9PEZI</name>